<dbReference type="RefSeq" id="WP_151968836.1">
    <property type="nucleotide sequence ID" value="NZ_AP019860.1"/>
</dbReference>
<proteinExistence type="predicted"/>
<gene>
    <name evidence="1" type="ORF">UABAM_03062</name>
</gene>
<evidence type="ECO:0000313" key="1">
    <source>
        <dbReference type="EMBL" id="BBM84701.1"/>
    </source>
</evidence>
<dbReference type="PROSITE" id="PS51257">
    <property type="entry name" value="PROKAR_LIPOPROTEIN"/>
    <property type="match status" value="1"/>
</dbReference>
<name>A0A5S9INQ9_UABAM</name>
<keyword evidence="2" id="KW-1185">Reference proteome</keyword>
<dbReference type="EMBL" id="AP019860">
    <property type="protein sequence ID" value="BBM84701.1"/>
    <property type="molecule type" value="Genomic_DNA"/>
</dbReference>
<sequence>MIRILIISCCLLSLYGCKTSVVIHSEPGKAVVYSEGKKIGVTPCKLDVEFWREYITFSIEKKGYITQDHFIVRRFLDGTGGFFTLGWPEDVHYRLMSKEEQDRRRRWLKME</sequence>
<dbReference type="KEGG" id="uam:UABAM_03062"/>
<dbReference type="AlphaFoldDB" id="A0A5S9INQ9"/>
<organism evidence="1 2">
    <name type="scientific">Uabimicrobium amorphum</name>
    <dbReference type="NCBI Taxonomy" id="2596890"/>
    <lineage>
        <taxon>Bacteria</taxon>
        <taxon>Pseudomonadati</taxon>
        <taxon>Planctomycetota</taxon>
        <taxon>Candidatus Uabimicrobiia</taxon>
        <taxon>Candidatus Uabimicrobiales</taxon>
        <taxon>Candidatus Uabimicrobiaceae</taxon>
        <taxon>Candidatus Uabimicrobium</taxon>
    </lineage>
</organism>
<accession>A0A5S9INQ9</accession>
<dbReference type="Proteomes" id="UP000326354">
    <property type="component" value="Chromosome"/>
</dbReference>
<reference evidence="1 2" key="1">
    <citation type="submission" date="2019-08" db="EMBL/GenBank/DDBJ databases">
        <title>Complete genome sequence of Candidatus Uab amorphum.</title>
        <authorList>
            <person name="Shiratori T."/>
            <person name="Suzuki S."/>
            <person name="Kakizawa Y."/>
            <person name="Ishida K."/>
        </authorList>
    </citation>
    <scope>NUCLEOTIDE SEQUENCE [LARGE SCALE GENOMIC DNA]</scope>
    <source>
        <strain evidence="1 2">SRT547</strain>
    </source>
</reference>
<protein>
    <submittedName>
        <fullName evidence="1">Uncharacterized protein</fullName>
    </submittedName>
</protein>
<evidence type="ECO:0000313" key="2">
    <source>
        <dbReference type="Proteomes" id="UP000326354"/>
    </source>
</evidence>